<feature type="non-terminal residue" evidence="1">
    <location>
        <position position="85"/>
    </location>
</feature>
<evidence type="ECO:0000313" key="1">
    <source>
        <dbReference type="EMBL" id="CAF4968373.1"/>
    </source>
</evidence>
<sequence>MPSTLKDSLKDLLQYFQEQWLNKVPISQWCAHGLNIRTNNNAEGDIFLVFNSEIYFLMSHLAFHSRFNRRVQINHPNIWSFIKLL</sequence>
<proteinExistence type="predicted"/>
<organism evidence="1 2">
    <name type="scientific">Rotaria socialis</name>
    <dbReference type="NCBI Taxonomy" id="392032"/>
    <lineage>
        <taxon>Eukaryota</taxon>
        <taxon>Metazoa</taxon>
        <taxon>Spiralia</taxon>
        <taxon>Gnathifera</taxon>
        <taxon>Rotifera</taxon>
        <taxon>Eurotatoria</taxon>
        <taxon>Bdelloidea</taxon>
        <taxon>Philodinida</taxon>
        <taxon>Philodinidae</taxon>
        <taxon>Rotaria</taxon>
    </lineage>
</organism>
<gene>
    <name evidence="1" type="ORF">TOA249_LOCUS34466</name>
</gene>
<dbReference type="AlphaFoldDB" id="A0A821YX38"/>
<evidence type="ECO:0000313" key="2">
    <source>
        <dbReference type="Proteomes" id="UP000663838"/>
    </source>
</evidence>
<dbReference type="Proteomes" id="UP000663838">
    <property type="component" value="Unassembled WGS sequence"/>
</dbReference>
<accession>A0A821YX38</accession>
<dbReference type="EMBL" id="CAJOBS010020344">
    <property type="protein sequence ID" value="CAF4968373.1"/>
    <property type="molecule type" value="Genomic_DNA"/>
</dbReference>
<comment type="caution">
    <text evidence="1">The sequence shown here is derived from an EMBL/GenBank/DDBJ whole genome shotgun (WGS) entry which is preliminary data.</text>
</comment>
<name>A0A821YX38_9BILA</name>
<reference evidence="1" key="1">
    <citation type="submission" date="2021-02" db="EMBL/GenBank/DDBJ databases">
        <authorList>
            <person name="Nowell W R."/>
        </authorList>
    </citation>
    <scope>NUCLEOTIDE SEQUENCE</scope>
</reference>
<protein>
    <submittedName>
        <fullName evidence="1">Uncharacterized protein</fullName>
    </submittedName>
</protein>